<dbReference type="SMART" id="SM00938">
    <property type="entry name" value="P-II"/>
    <property type="match status" value="1"/>
</dbReference>
<dbReference type="InterPro" id="IPR002187">
    <property type="entry name" value="N-reg_PII"/>
</dbReference>
<proteinExistence type="predicted"/>
<dbReference type="PANTHER" id="PTHR30115">
    <property type="entry name" value="NITROGEN REGULATORY PROTEIN P-II"/>
    <property type="match status" value="1"/>
</dbReference>
<dbReference type="Gene3D" id="3.30.70.120">
    <property type="match status" value="1"/>
</dbReference>
<dbReference type="PANTHER" id="PTHR30115:SF11">
    <property type="entry name" value="NITROGEN REGULATORY PROTEIN P-II HOMOLOG"/>
    <property type="match status" value="1"/>
</dbReference>
<accession>A0A4R7ZEQ3</accession>
<name>A0A4R7ZEQ3_9FIRM</name>
<sequence>MKKVEAFIRSDKLNELVTKLNSMGLKELNILEAKNFNKDLIKLADSDLKIEFTPMIKIEFVINYTEVDKYVEAIKNTVQTGESGDGKIYVSDIENSVKISTGEEGLKAIA</sequence>
<dbReference type="SUPFAM" id="SSF54913">
    <property type="entry name" value="GlnB-like"/>
    <property type="match status" value="1"/>
</dbReference>
<dbReference type="GO" id="GO:0005829">
    <property type="term" value="C:cytosol"/>
    <property type="evidence" value="ECO:0007669"/>
    <property type="project" value="TreeGrafter"/>
</dbReference>
<dbReference type="PRINTS" id="PR00340">
    <property type="entry name" value="PIIGLNB"/>
</dbReference>
<organism evidence="1 2">
    <name type="scientific">Halanaerobium saccharolyticum</name>
    <dbReference type="NCBI Taxonomy" id="43595"/>
    <lineage>
        <taxon>Bacteria</taxon>
        <taxon>Bacillati</taxon>
        <taxon>Bacillota</taxon>
        <taxon>Clostridia</taxon>
        <taxon>Halanaerobiales</taxon>
        <taxon>Halanaerobiaceae</taxon>
        <taxon>Halanaerobium</taxon>
    </lineage>
</organism>
<dbReference type="InterPro" id="IPR015867">
    <property type="entry name" value="N-reg_PII/ATP_PRibTrfase_C"/>
</dbReference>
<dbReference type="RefSeq" id="WP_111571009.1">
    <property type="nucleotide sequence ID" value="NZ_QLME01000002.1"/>
</dbReference>
<evidence type="ECO:0000313" key="1">
    <source>
        <dbReference type="EMBL" id="TDW07615.1"/>
    </source>
</evidence>
<dbReference type="AlphaFoldDB" id="A0A4R7ZEQ3"/>
<dbReference type="PROSITE" id="PS51343">
    <property type="entry name" value="PII_GLNB_DOM"/>
    <property type="match status" value="1"/>
</dbReference>
<dbReference type="InterPro" id="IPR011322">
    <property type="entry name" value="N-reg_PII-like_a/b"/>
</dbReference>
<dbReference type="GO" id="GO:0005524">
    <property type="term" value="F:ATP binding"/>
    <property type="evidence" value="ECO:0007669"/>
    <property type="project" value="TreeGrafter"/>
</dbReference>
<comment type="caution">
    <text evidence="1">The sequence shown here is derived from an EMBL/GenBank/DDBJ whole genome shotgun (WGS) entry which is preliminary data.</text>
</comment>
<dbReference type="Proteomes" id="UP000294697">
    <property type="component" value="Unassembled WGS sequence"/>
</dbReference>
<evidence type="ECO:0000313" key="2">
    <source>
        <dbReference type="Proteomes" id="UP000294697"/>
    </source>
</evidence>
<dbReference type="EMBL" id="SODA01000001">
    <property type="protein sequence ID" value="TDW07615.1"/>
    <property type="molecule type" value="Genomic_DNA"/>
</dbReference>
<dbReference type="GO" id="GO:0006808">
    <property type="term" value="P:regulation of nitrogen utilization"/>
    <property type="evidence" value="ECO:0007669"/>
    <property type="project" value="InterPro"/>
</dbReference>
<dbReference type="Pfam" id="PF00543">
    <property type="entry name" value="P-II"/>
    <property type="match status" value="1"/>
</dbReference>
<dbReference type="OrthoDB" id="9802729at2"/>
<dbReference type="GO" id="GO:0030234">
    <property type="term" value="F:enzyme regulator activity"/>
    <property type="evidence" value="ECO:0007669"/>
    <property type="project" value="InterPro"/>
</dbReference>
<protein>
    <submittedName>
        <fullName evidence="1">Nitrogen regulatory protein P-II family</fullName>
    </submittedName>
</protein>
<gene>
    <name evidence="1" type="ORF">C8C77_10186</name>
</gene>
<reference evidence="1 2" key="1">
    <citation type="submission" date="2019-03" db="EMBL/GenBank/DDBJ databases">
        <title>Subsurface microbial communities from deep shales in Ohio and West Virginia, USA.</title>
        <authorList>
            <person name="Wrighton K."/>
        </authorList>
    </citation>
    <scope>NUCLEOTIDE SEQUENCE [LARGE SCALE GENOMIC DNA]</scope>
    <source>
        <strain evidence="1 2">MSL9.2</strain>
    </source>
</reference>